<dbReference type="InterPro" id="IPR036056">
    <property type="entry name" value="Fibrinogen-like_C"/>
</dbReference>
<feature type="coiled-coil region" evidence="2">
    <location>
        <begin position="56"/>
        <end position="93"/>
    </location>
</feature>
<dbReference type="InterPro" id="IPR020837">
    <property type="entry name" value="Fibrinogen_CS"/>
</dbReference>
<evidence type="ECO:0000313" key="5">
    <source>
        <dbReference type="EMBL" id="RMX36959.1"/>
    </source>
</evidence>
<dbReference type="PANTHER" id="PTHR19143">
    <property type="entry name" value="FIBRINOGEN/TENASCIN/ANGIOPOEITIN"/>
    <property type="match status" value="1"/>
</dbReference>
<dbReference type="SMART" id="SM00186">
    <property type="entry name" value="FBG"/>
    <property type="match status" value="1"/>
</dbReference>
<gene>
    <name evidence="5" type="ORF">pdam_00000936</name>
</gene>
<feature type="chain" id="PRO_5018155907" description="Fibrinogen C-terminal domain-containing protein" evidence="3">
    <location>
        <begin position="22"/>
        <end position="263"/>
    </location>
</feature>
<keyword evidence="3" id="KW-0732">Signal</keyword>
<keyword evidence="6" id="KW-1185">Reference proteome</keyword>
<evidence type="ECO:0000313" key="6">
    <source>
        <dbReference type="Proteomes" id="UP000275408"/>
    </source>
</evidence>
<dbReference type="InterPro" id="IPR002181">
    <property type="entry name" value="Fibrinogen_a/b/g_C_dom"/>
</dbReference>
<evidence type="ECO:0000256" key="1">
    <source>
        <dbReference type="ARBA" id="ARBA00023157"/>
    </source>
</evidence>
<dbReference type="NCBIfam" id="NF040941">
    <property type="entry name" value="GGGWT_bact"/>
    <property type="match status" value="1"/>
</dbReference>
<accession>A0A3M6T6M0</accession>
<dbReference type="CDD" id="cd00087">
    <property type="entry name" value="FReD"/>
    <property type="match status" value="1"/>
</dbReference>
<comment type="caution">
    <text evidence="5">The sequence shown here is derived from an EMBL/GenBank/DDBJ whole genome shotgun (WGS) entry which is preliminary data.</text>
</comment>
<organism evidence="5 6">
    <name type="scientific">Pocillopora damicornis</name>
    <name type="common">Cauliflower coral</name>
    <name type="synonym">Millepora damicornis</name>
    <dbReference type="NCBI Taxonomy" id="46731"/>
    <lineage>
        <taxon>Eukaryota</taxon>
        <taxon>Metazoa</taxon>
        <taxon>Cnidaria</taxon>
        <taxon>Anthozoa</taxon>
        <taxon>Hexacorallia</taxon>
        <taxon>Scleractinia</taxon>
        <taxon>Astrocoeniina</taxon>
        <taxon>Pocilloporidae</taxon>
        <taxon>Pocillopora</taxon>
    </lineage>
</organism>
<dbReference type="Proteomes" id="UP000275408">
    <property type="component" value="Unassembled WGS sequence"/>
</dbReference>
<keyword evidence="1" id="KW-1015">Disulfide bond</keyword>
<evidence type="ECO:0000259" key="4">
    <source>
        <dbReference type="PROSITE" id="PS51406"/>
    </source>
</evidence>
<dbReference type="GO" id="GO:0005615">
    <property type="term" value="C:extracellular space"/>
    <property type="evidence" value="ECO:0007669"/>
    <property type="project" value="TreeGrafter"/>
</dbReference>
<keyword evidence="2" id="KW-0175">Coiled coil</keyword>
<dbReference type="PROSITE" id="PS51406">
    <property type="entry name" value="FIBRINOGEN_C_2"/>
    <property type="match status" value="1"/>
</dbReference>
<dbReference type="Gene3D" id="3.90.215.10">
    <property type="entry name" value="Gamma Fibrinogen, chain A, domain 1"/>
    <property type="match status" value="1"/>
</dbReference>
<dbReference type="InterPro" id="IPR050373">
    <property type="entry name" value="Fibrinogen_C-term_domain"/>
</dbReference>
<evidence type="ECO:0000256" key="2">
    <source>
        <dbReference type="SAM" id="Coils"/>
    </source>
</evidence>
<name>A0A3M6T6M0_POCDA</name>
<dbReference type="InterPro" id="IPR014716">
    <property type="entry name" value="Fibrinogen_a/b/g_C_1"/>
</dbReference>
<dbReference type="EMBL" id="RCHS01004213">
    <property type="protein sequence ID" value="RMX36959.1"/>
    <property type="molecule type" value="Genomic_DNA"/>
</dbReference>
<reference evidence="5 6" key="1">
    <citation type="journal article" date="2018" name="Sci. Rep.">
        <title>Comparative analysis of the Pocillopora damicornis genome highlights role of immune system in coral evolution.</title>
        <authorList>
            <person name="Cunning R."/>
            <person name="Bay R.A."/>
            <person name="Gillette P."/>
            <person name="Baker A.C."/>
            <person name="Traylor-Knowles N."/>
        </authorList>
    </citation>
    <scope>NUCLEOTIDE SEQUENCE [LARGE SCALE GENOMIC DNA]</scope>
    <source>
        <strain evidence="5">RSMAS</strain>
        <tissue evidence="5">Whole animal</tissue>
    </source>
</reference>
<protein>
    <recommendedName>
        <fullName evidence="4">Fibrinogen C-terminal domain-containing protein</fullName>
    </recommendedName>
</protein>
<dbReference type="OrthoDB" id="5951372at2759"/>
<dbReference type="Pfam" id="PF00147">
    <property type="entry name" value="Fibrinogen_C"/>
    <property type="match status" value="2"/>
</dbReference>
<dbReference type="AlphaFoldDB" id="A0A3M6T6M0"/>
<feature type="domain" description="Fibrinogen C-terminal" evidence="4">
    <location>
        <begin position="85"/>
        <end position="262"/>
    </location>
</feature>
<proteinExistence type="predicted"/>
<evidence type="ECO:0000256" key="3">
    <source>
        <dbReference type="SAM" id="SignalP"/>
    </source>
</evidence>
<dbReference type="PROSITE" id="PS00514">
    <property type="entry name" value="FIBRINOGEN_C_1"/>
    <property type="match status" value="1"/>
</dbReference>
<feature type="signal peptide" evidence="3">
    <location>
        <begin position="1"/>
        <end position="21"/>
    </location>
</feature>
<dbReference type="Gene3D" id="4.10.530.10">
    <property type="entry name" value="Gamma-fibrinogen Carboxyl Terminal Fragment, domain 2"/>
    <property type="match status" value="1"/>
</dbReference>
<sequence length="263" mass="30041">METFVLTTLCWSFLFFTVSVASRRTLVHDKCRTTKGNPQENKCSTVINGNYYAGTNEEMKTILQGIQAQLTDLQELLRDMKTEKENKTVKNRNCADLFESGERISGVYTISPDSSRGPFDVYCDHKTAGGGWTVIQKRLDGSVEFYRGWADYKRGFGNLNGEFWLGLDKMHQLTKAGTAGDSFSFQRGAPFSTKDQDNDPDKRHCARTFKGGWWYSLCRQANLNGLYQPGPHSSHADGINWYHWKGDYYSARRSEMKIRPVDF</sequence>
<dbReference type="SUPFAM" id="SSF56496">
    <property type="entry name" value="Fibrinogen C-terminal domain-like"/>
    <property type="match status" value="1"/>
</dbReference>